<sequence length="423" mass="45449">MAIHMSTVVSRKTADILSHLSQLRPTFASRPLLYTISASQHTSSSDLSELVASMKTMSSDSIGCLSAPIPSARPSWQQYTAVSVASFDAHHATTFRSILPGRKATQVGRWHAMHQKEKEQDTQDYSQNIDWESALSRTYDSDAVPPALSDLSHSDTDSIVYFSDNAPEGLSSVLSRFSSATKLGLIGTSTPFITGRPYTLFHNGSICSDGAVGICLSSGPRSKSFSEYPGLEAITRPMVVTSVDGNLVNALDNANPSRLLLHAIQNHPAVAASAEHISKELRLYLGTLKQTGTSHRLDQLFYIMSGDPSRGSIALDTDAAPAEGSLVQFFLLPPTVKPDVLNEVRSPSISSRSLTFACTSIDDLNATDAEELDTEASAGTTILHDRFVAASENGCIVSRATEGKSERPWKSSISGSLVGLQWV</sequence>
<evidence type="ECO:0000259" key="1">
    <source>
        <dbReference type="Pfam" id="PF08495"/>
    </source>
</evidence>
<evidence type="ECO:0000313" key="3">
    <source>
        <dbReference type="Proteomes" id="UP000256964"/>
    </source>
</evidence>
<organism evidence="2 3">
    <name type="scientific">Lentinus brumalis</name>
    <dbReference type="NCBI Taxonomy" id="2498619"/>
    <lineage>
        <taxon>Eukaryota</taxon>
        <taxon>Fungi</taxon>
        <taxon>Dikarya</taxon>
        <taxon>Basidiomycota</taxon>
        <taxon>Agaricomycotina</taxon>
        <taxon>Agaricomycetes</taxon>
        <taxon>Polyporales</taxon>
        <taxon>Polyporaceae</taxon>
        <taxon>Lentinus</taxon>
    </lineage>
</organism>
<reference evidence="2 3" key="1">
    <citation type="journal article" date="2018" name="Biotechnol. Biofuels">
        <title>Integrative visual omics of the white-rot fungus Polyporus brumalis exposes the biotechnological potential of its oxidative enzymes for delignifying raw plant biomass.</title>
        <authorList>
            <person name="Miyauchi S."/>
            <person name="Rancon A."/>
            <person name="Drula E."/>
            <person name="Hage H."/>
            <person name="Chaduli D."/>
            <person name="Favel A."/>
            <person name="Grisel S."/>
            <person name="Henrissat B."/>
            <person name="Herpoel-Gimbert I."/>
            <person name="Ruiz-Duenas F.J."/>
            <person name="Chevret D."/>
            <person name="Hainaut M."/>
            <person name="Lin J."/>
            <person name="Wang M."/>
            <person name="Pangilinan J."/>
            <person name="Lipzen A."/>
            <person name="Lesage-Meessen L."/>
            <person name="Navarro D."/>
            <person name="Riley R."/>
            <person name="Grigoriev I.V."/>
            <person name="Zhou S."/>
            <person name="Raouche S."/>
            <person name="Rosso M.N."/>
        </authorList>
    </citation>
    <scope>NUCLEOTIDE SEQUENCE [LARGE SCALE GENOMIC DNA]</scope>
    <source>
        <strain evidence="2 3">BRFM 1820</strain>
    </source>
</reference>
<dbReference type="EMBL" id="KZ857386">
    <property type="protein sequence ID" value="RDX53914.1"/>
    <property type="molecule type" value="Genomic_DNA"/>
</dbReference>
<dbReference type="Pfam" id="PF08495">
    <property type="entry name" value="FIST"/>
    <property type="match status" value="1"/>
</dbReference>
<name>A0A371DN23_9APHY</name>
<evidence type="ECO:0000313" key="2">
    <source>
        <dbReference type="EMBL" id="RDX53914.1"/>
    </source>
</evidence>
<proteinExistence type="predicted"/>
<feature type="domain" description="FIST" evidence="1">
    <location>
        <begin position="39"/>
        <end position="253"/>
    </location>
</feature>
<dbReference type="AlphaFoldDB" id="A0A371DN23"/>
<accession>A0A371DN23</accession>
<dbReference type="OrthoDB" id="10251508at2759"/>
<gene>
    <name evidence="2" type="ORF">OH76DRAFT_1399083</name>
</gene>
<dbReference type="Proteomes" id="UP000256964">
    <property type="component" value="Unassembled WGS sequence"/>
</dbReference>
<keyword evidence="3" id="KW-1185">Reference proteome</keyword>
<dbReference type="InterPro" id="IPR013702">
    <property type="entry name" value="FIST_domain_N"/>
</dbReference>
<protein>
    <recommendedName>
        <fullName evidence="1">FIST domain-containing protein</fullName>
    </recommendedName>
</protein>